<dbReference type="PROSITE" id="PS50090">
    <property type="entry name" value="MYB_LIKE"/>
    <property type="match status" value="1"/>
</dbReference>
<dbReference type="SMART" id="SM00717">
    <property type="entry name" value="SANT"/>
    <property type="match status" value="1"/>
</dbReference>
<dbReference type="Gramene" id="Vigun03g254201.1.v1.2">
    <property type="protein sequence ID" value="Vigun03g254201.1.v1.2"/>
    <property type="gene ID" value="Vigun03g254201.v1.2"/>
</dbReference>
<dbReference type="NCBIfam" id="TIGR01557">
    <property type="entry name" value="myb_SHAQKYF"/>
    <property type="match status" value="1"/>
</dbReference>
<keyword evidence="2" id="KW-0805">Transcription regulation</keyword>
<dbReference type="AlphaFoldDB" id="A0A4D6KYZ7"/>
<dbReference type="PANTHER" id="PTHR44042">
    <property type="entry name" value="DUPLICATED HOMEODOMAIN-LIKE SUPERFAMILY PROTEIN-RELATED"/>
    <property type="match status" value="1"/>
</dbReference>
<organism evidence="8 9">
    <name type="scientific">Vigna unguiculata</name>
    <name type="common">Cowpea</name>
    <dbReference type="NCBI Taxonomy" id="3917"/>
    <lineage>
        <taxon>Eukaryota</taxon>
        <taxon>Viridiplantae</taxon>
        <taxon>Streptophyta</taxon>
        <taxon>Embryophyta</taxon>
        <taxon>Tracheophyta</taxon>
        <taxon>Spermatophyta</taxon>
        <taxon>Magnoliopsida</taxon>
        <taxon>eudicotyledons</taxon>
        <taxon>Gunneridae</taxon>
        <taxon>Pentapetalae</taxon>
        <taxon>rosids</taxon>
        <taxon>fabids</taxon>
        <taxon>Fabales</taxon>
        <taxon>Fabaceae</taxon>
        <taxon>Papilionoideae</taxon>
        <taxon>50 kb inversion clade</taxon>
        <taxon>NPAAA clade</taxon>
        <taxon>indigoferoid/millettioid clade</taxon>
        <taxon>Phaseoleae</taxon>
        <taxon>Vigna</taxon>
    </lineage>
</organism>
<evidence type="ECO:0000259" key="5">
    <source>
        <dbReference type="PROSITE" id="PS50090"/>
    </source>
</evidence>
<dbReference type="OrthoDB" id="1434370at2759"/>
<protein>
    <submittedName>
        <fullName evidence="8">Transcription factor</fullName>
    </submittedName>
</protein>
<evidence type="ECO:0000313" key="9">
    <source>
        <dbReference type="Proteomes" id="UP000501690"/>
    </source>
</evidence>
<dbReference type="Pfam" id="PF00249">
    <property type="entry name" value="Myb_DNA-binding"/>
    <property type="match status" value="1"/>
</dbReference>
<dbReference type="Proteomes" id="UP000501690">
    <property type="component" value="Linkage Group LG2"/>
</dbReference>
<keyword evidence="9" id="KW-1185">Reference proteome</keyword>
<gene>
    <name evidence="8" type="ORF">DEO72_LG2g2446</name>
</gene>
<evidence type="ECO:0000256" key="2">
    <source>
        <dbReference type="ARBA" id="ARBA00023015"/>
    </source>
</evidence>
<evidence type="ECO:0000259" key="7">
    <source>
        <dbReference type="PROSITE" id="PS51294"/>
    </source>
</evidence>
<dbReference type="InterPro" id="IPR017930">
    <property type="entry name" value="Myb_dom"/>
</dbReference>
<dbReference type="InterPro" id="IPR009057">
    <property type="entry name" value="Homeodomain-like_sf"/>
</dbReference>
<evidence type="ECO:0000313" key="8">
    <source>
        <dbReference type="EMBL" id="QCD82113.1"/>
    </source>
</evidence>
<feature type="domain" description="HTH myb-type" evidence="7">
    <location>
        <begin position="91"/>
        <end position="146"/>
    </location>
</feature>
<keyword evidence="4" id="KW-0539">Nucleus</keyword>
<dbReference type="PROSITE" id="PS51293">
    <property type="entry name" value="SANT"/>
    <property type="match status" value="1"/>
</dbReference>
<dbReference type="InterPro" id="IPR017884">
    <property type="entry name" value="SANT_dom"/>
</dbReference>
<name>A0A4D6KYZ7_VIGUN</name>
<dbReference type="CDD" id="cd00167">
    <property type="entry name" value="SANT"/>
    <property type="match status" value="1"/>
</dbReference>
<dbReference type="EMBL" id="CP039346">
    <property type="protein sequence ID" value="QCD82113.1"/>
    <property type="molecule type" value="Genomic_DNA"/>
</dbReference>
<evidence type="ECO:0000256" key="1">
    <source>
        <dbReference type="ARBA" id="ARBA00004123"/>
    </source>
</evidence>
<accession>A0A4D6KYZ7</accession>
<keyword evidence="3" id="KW-0804">Transcription</keyword>
<dbReference type="SUPFAM" id="SSF46689">
    <property type="entry name" value="Homeodomain-like"/>
    <property type="match status" value="1"/>
</dbReference>
<reference evidence="8 9" key="1">
    <citation type="submission" date="2019-04" db="EMBL/GenBank/DDBJ databases">
        <title>An improved genome assembly and genetic linkage map for asparagus bean, Vigna unguiculata ssp. sesquipedialis.</title>
        <authorList>
            <person name="Xia Q."/>
            <person name="Zhang R."/>
            <person name="Dong Y."/>
        </authorList>
    </citation>
    <scope>NUCLEOTIDE SEQUENCE [LARGE SCALE GENOMIC DNA]</scope>
    <source>
        <tissue evidence="8">Leaf</tissue>
    </source>
</reference>
<dbReference type="Gene3D" id="1.10.10.60">
    <property type="entry name" value="Homeodomain-like"/>
    <property type="match status" value="1"/>
</dbReference>
<evidence type="ECO:0000259" key="6">
    <source>
        <dbReference type="PROSITE" id="PS51293"/>
    </source>
</evidence>
<comment type="subcellular location">
    <subcellularLocation>
        <location evidence="1">Nucleus</location>
    </subcellularLocation>
</comment>
<dbReference type="GO" id="GO:0005634">
    <property type="term" value="C:nucleus"/>
    <property type="evidence" value="ECO:0007669"/>
    <property type="project" value="UniProtKB-SubCell"/>
</dbReference>
<proteinExistence type="predicted"/>
<dbReference type="InterPro" id="IPR001005">
    <property type="entry name" value="SANT/Myb"/>
</dbReference>
<dbReference type="PANTHER" id="PTHR44042:SF15">
    <property type="entry name" value="DUPLICATED HOMEODOMAIN-LIKE SUPERFAMILY PROTEIN"/>
    <property type="match status" value="1"/>
</dbReference>
<dbReference type="InterPro" id="IPR006447">
    <property type="entry name" value="Myb_dom_plants"/>
</dbReference>
<sequence>MNEFGENWCEEISRIAEFKDTILDHWSIDVKCEEEPCNLQGHSLPQQNLIDHPPTQQHSANVNNVEMSLISLPNNLPNLQSPNGDPPTKYRQRKPRITWSSEEHMLFLLGLQMYGMSWKRISQDFVRTKTPSQLASHAQKYFERQKVLPSQRKRKSIHDITLPPNFYPPPIQVTTPIQDFSIQDLQVPTPIQDFSMQDLQVPTPIQDFSMQDIQGLNVHPPVYTPVQHSYMQGIPVLNVNQHAYTTVQDYQIPFVNQLFYPPTEDHTHVQDLYMQDIQGQQQIYHPTEDHTRIQDLYM</sequence>
<dbReference type="GO" id="GO:0003677">
    <property type="term" value="F:DNA binding"/>
    <property type="evidence" value="ECO:0007669"/>
    <property type="project" value="InterPro"/>
</dbReference>
<evidence type="ECO:0000256" key="4">
    <source>
        <dbReference type="ARBA" id="ARBA00023242"/>
    </source>
</evidence>
<feature type="domain" description="SANT" evidence="6">
    <location>
        <begin position="99"/>
        <end position="146"/>
    </location>
</feature>
<feature type="domain" description="Myb-like" evidence="5">
    <location>
        <begin position="91"/>
        <end position="142"/>
    </location>
</feature>
<dbReference type="PROSITE" id="PS51294">
    <property type="entry name" value="HTH_MYB"/>
    <property type="match status" value="1"/>
</dbReference>
<evidence type="ECO:0000256" key="3">
    <source>
        <dbReference type="ARBA" id="ARBA00023163"/>
    </source>
</evidence>